<gene>
    <name evidence="1" type="ORF">NEILACOT_04328</name>
</gene>
<name>D0W9W5_NEILA</name>
<comment type="caution">
    <text evidence="1">The sequence shown here is derived from an EMBL/GenBank/DDBJ whole genome shotgun (WGS) entry which is preliminary data.</text>
</comment>
<dbReference type="Proteomes" id="UP000003843">
    <property type="component" value="Unassembled WGS sequence"/>
</dbReference>
<sequence>MCRAGCRVGFSPPKPIQTTKPPPPSFPLNPVIPAHAGIWLFEFQPFPTNCRSVKFPDSRFRGNDGIFLHLIKMPPEIFSAVVRCCAGWDVGWASAHHLHQSLRIKGFGEPAGFGGFGFRRGMADLVGMAELVG</sequence>
<evidence type="ECO:0000313" key="2">
    <source>
        <dbReference type="Proteomes" id="UP000003843"/>
    </source>
</evidence>
<dbReference type="AlphaFoldDB" id="D0W9W5"/>
<accession>D0W9W5</accession>
<dbReference type="EMBL" id="ACEQ02000014">
    <property type="protein sequence ID" value="EEZ75629.1"/>
    <property type="molecule type" value="Genomic_DNA"/>
</dbReference>
<organism evidence="1 2">
    <name type="scientific">Neisseria lactamica ATCC 23970</name>
    <dbReference type="NCBI Taxonomy" id="546265"/>
    <lineage>
        <taxon>Bacteria</taxon>
        <taxon>Pseudomonadati</taxon>
        <taxon>Pseudomonadota</taxon>
        <taxon>Betaproteobacteria</taxon>
        <taxon>Neisseriales</taxon>
        <taxon>Neisseriaceae</taxon>
        <taxon>Neisseria</taxon>
    </lineage>
</organism>
<evidence type="ECO:0000313" key="1">
    <source>
        <dbReference type="EMBL" id="EEZ75629.1"/>
    </source>
</evidence>
<protein>
    <submittedName>
        <fullName evidence="1">Uncharacterized protein</fullName>
    </submittedName>
</protein>
<reference evidence="1 2" key="1">
    <citation type="submission" date="2009-10" db="EMBL/GenBank/DDBJ databases">
        <authorList>
            <person name="Weinstock G."/>
            <person name="Sodergren E."/>
            <person name="Clifton S."/>
            <person name="Fulton L."/>
            <person name="Fulton B."/>
            <person name="Courtney L."/>
            <person name="Fronick C."/>
            <person name="Harrison M."/>
            <person name="Strong C."/>
            <person name="Farmer C."/>
            <person name="Delahaunty K."/>
            <person name="Markovic C."/>
            <person name="Hall O."/>
            <person name="Minx P."/>
            <person name="Tomlinson C."/>
            <person name="Mitreva M."/>
            <person name="Nelson J."/>
            <person name="Hou S."/>
            <person name="Wollam A."/>
            <person name="Pepin K.H."/>
            <person name="Johnson M."/>
            <person name="Bhonagiri V."/>
            <person name="Nash W.E."/>
            <person name="Warren W."/>
            <person name="Chinwalla A."/>
            <person name="Mardis E.R."/>
            <person name="Wilson R.K."/>
        </authorList>
    </citation>
    <scope>NUCLEOTIDE SEQUENCE [LARGE SCALE GENOMIC DNA]</scope>
    <source>
        <strain evidence="1 2">ATCC 23970</strain>
    </source>
</reference>
<proteinExistence type="predicted"/>